<feature type="transmembrane region" description="Helical" evidence="1">
    <location>
        <begin position="126"/>
        <end position="149"/>
    </location>
</feature>
<proteinExistence type="predicted"/>
<feature type="transmembrane region" description="Helical" evidence="1">
    <location>
        <begin position="169"/>
        <end position="191"/>
    </location>
</feature>
<dbReference type="HOGENOM" id="CLU_046025_2_1_1"/>
<keyword evidence="1" id="KW-0472">Membrane</keyword>
<keyword evidence="1" id="KW-1133">Transmembrane helix</keyword>
<name>A0A0D0BFW7_9AGAR</name>
<evidence type="ECO:0000256" key="1">
    <source>
        <dbReference type="SAM" id="Phobius"/>
    </source>
</evidence>
<feature type="transmembrane region" description="Helical" evidence="1">
    <location>
        <begin position="89"/>
        <end position="114"/>
    </location>
</feature>
<protein>
    <recommendedName>
        <fullName evidence="2">DUF6534 domain-containing protein</fullName>
    </recommendedName>
</protein>
<dbReference type="EMBL" id="KN834828">
    <property type="protein sequence ID" value="KIK53526.1"/>
    <property type="molecule type" value="Genomic_DNA"/>
</dbReference>
<evidence type="ECO:0000313" key="4">
    <source>
        <dbReference type="Proteomes" id="UP000053593"/>
    </source>
</evidence>
<feature type="transmembrane region" description="Helical" evidence="1">
    <location>
        <begin position="212"/>
        <end position="236"/>
    </location>
</feature>
<sequence>MSGSSGETPTNIQLLVGPALLGSLFSWGLYGMLIIQLYYYWLTFRDDGYRFRITVYGLFAVDTWHTVAITSVAWSFLVSGWGNPDALRFTGWGFALIPLISGISAAWVQLFFAWRIWVLGTGRFHFVWKAVVVIICAISLTQGIAGMISGIKFLSINDIAQFHLIYGPAATWLAGSAFVDVLIAASMVFLLSSAKKRINLVNTRTDAVLNRLIHLTIETGAVTAIAAVVDLGFFLGEPTNNLHLLMALILGKLYTNTLYATLNSRPVTLQQNHSEHSRLSSRNPEAAVIHINTVTEIADQDAFSNNGKHQRSLQNGPVPLQTFNHGYNSQFMKTAGQQMLA</sequence>
<feature type="transmembrane region" description="Helical" evidence="1">
    <location>
        <begin position="53"/>
        <end position="77"/>
    </location>
</feature>
<feature type="domain" description="DUF6534" evidence="2">
    <location>
        <begin position="176"/>
        <end position="265"/>
    </location>
</feature>
<dbReference type="PANTHER" id="PTHR40465:SF1">
    <property type="entry name" value="DUF6534 DOMAIN-CONTAINING PROTEIN"/>
    <property type="match status" value="1"/>
</dbReference>
<gene>
    <name evidence="3" type="ORF">GYMLUDRAFT_49301</name>
</gene>
<evidence type="ECO:0000259" key="2">
    <source>
        <dbReference type="Pfam" id="PF20152"/>
    </source>
</evidence>
<keyword evidence="1" id="KW-0812">Transmembrane</keyword>
<dbReference type="Proteomes" id="UP000053593">
    <property type="component" value="Unassembled WGS sequence"/>
</dbReference>
<feature type="transmembrane region" description="Helical" evidence="1">
    <location>
        <begin position="20"/>
        <end position="41"/>
    </location>
</feature>
<dbReference type="PANTHER" id="PTHR40465">
    <property type="entry name" value="CHROMOSOME 1, WHOLE GENOME SHOTGUN SEQUENCE"/>
    <property type="match status" value="1"/>
</dbReference>
<evidence type="ECO:0000313" key="3">
    <source>
        <dbReference type="EMBL" id="KIK53526.1"/>
    </source>
</evidence>
<dbReference type="OrthoDB" id="2681808at2759"/>
<feature type="transmembrane region" description="Helical" evidence="1">
    <location>
        <begin position="242"/>
        <end position="262"/>
    </location>
</feature>
<dbReference type="AlphaFoldDB" id="A0A0D0BFW7"/>
<dbReference type="InterPro" id="IPR045339">
    <property type="entry name" value="DUF6534"/>
</dbReference>
<dbReference type="Pfam" id="PF20152">
    <property type="entry name" value="DUF6534"/>
    <property type="match status" value="1"/>
</dbReference>
<reference evidence="3 4" key="1">
    <citation type="submission" date="2014-04" db="EMBL/GenBank/DDBJ databases">
        <title>Evolutionary Origins and Diversification of the Mycorrhizal Mutualists.</title>
        <authorList>
            <consortium name="DOE Joint Genome Institute"/>
            <consortium name="Mycorrhizal Genomics Consortium"/>
            <person name="Kohler A."/>
            <person name="Kuo A."/>
            <person name="Nagy L.G."/>
            <person name="Floudas D."/>
            <person name="Copeland A."/>
            <person name="Barry K.W."/>
            <person name="Cichocki N."/>
            <person name="Veneault-Fourrey C."/>
            <person name="LaButti K."/>
            <person name="Lindquist E.A."/>
            <person name="Lipzen A."/>
            <person name="Lundell T."/>
            <person name="Morin E."/>
            <person name="Murat C."/>
            <person name="Riley R."/>
            <person name="Ohm R."/>
            <person name="Sun H."/>
            <person name="Tunlid A."/>
            <person name="Henrissat B."/>
            <person name="Grigoriev I.V."/>
            <person name="Hibbett D.S."/>
            <person name="Martin F."/>
        </authorList>
    </citation>
    <scope>NUCLEOTIDE SEQUENCE [LARGE SCALE GENOMIC DNA]</scope>
    <source>
        <strain evidence="3 4">FD-317 M1</strain>
    </source>
</reference>
<accession>A0A0D0BFW7</accession>
<keyword evidence="4" id="KW-1185">Reference proteome</keyword>
<organism evidence="3 4">
    <name type="scientific">Collybiopsis luxurians FD-317 M1</name>
    <dbReference type="NCBI Taxonomy" id="944289"/>
    <lineage>
        <taxon>Eukaryota</taxon>
        <taxon>Fungi</taxon>
        <taxon>Dikarya</taxon>
        <taxon>Basidiomycota</taxon>
        <taxon>Agaricomycotina</taxon>
        <taxon>Agaricomycetes</taxon>
        <taxon>Agaricomycetidae</taxon>
        <taxon>Agaricales</taxon>
        <taxon>Marasmiineae</taxon>
        <taxon>Omphalotaceae</taxon>
        <taxon>Collybiopsis</taxon>
        <taxon>Collybiopsis luxurians</taxon>
    </lineage>
</organism>